<evidence type="ECO:0008006" key="4">
    <source>
        <dbReference type="Google" id="ProtNLM"/>
    </source>
</evidence>
<organism evidence="2 3">
    <name type="scientific">Zopfia rhizophila CBS 207.26</name>
    <dbReference type="NCBI Taxonomy" id="1314779"/>
    <lineage>
        <taxon>Eukaryota</taxon>
        <taxon>Fungi</taxon>
        <taxon>Dikarya</taxon>
        <taxon>Ascomycota</taxon>
        <taxon>Pezizomycotina</taxon>
        <taxon>Dothideomycetes</taxon>
        <taxon>Dothideomycetes incertae sedis</taxon>
        <taxon>Zopfiaceae</taxon>
        <taxon>Zopfia</taxon>
    </lineage>
</organism>
<accession>A0A6A6DIU5</accession>
<gene>
    <name evidence="2" type="ORF">K469DRAFT_694105</name>
</gene>
<reference evidence="2" key="1">
    <citation type="journal article" date="2020" name="Stud. Mycol.">
        <title>101 Dothideomycetes genomes: a test case for predicting lifestyles and emergence of pathogens.</title>
        <authorList>
            <person name="Haridas S."/>
            <person name="Albert R."/>
            <person name="Binder M."/>
            <person name="Bloem J."/>
            <person name="Labutti K."/>
            <person name="Salamov A."/>
            <person name="Andreopoulos B."/>
            <person name="Baker S."/>
            <person name="Barry K."/>
            <person name="Bills G."/>
            <person name="Bluhm B."/>
            <person name="Cannon C."/>
            <person name="Castanera R."/>
            <person name="Culley D."/>
            <person name="Daum C."/>
            <person name="Ezra D."/>
            <person name="Gonzalez J."/>
            <person name="Henrissat B."/>
            <person name="Kuo A."/>
            <person name="Liang C."/>
            <person name="Lipzen A."/>
            <person name="Lutzoni F."/>
            <person name="Magnuson J."/>
            <person name="Mondo S."/>
            <person name="Nolan M."/>
            <person name="Ohm R."/>
            <person name="Pangilinan J."/>
            <person name="Park H.-J."/>
            <person name="Ramirez L."/>
            <person name="Alfaro M."/>
            <person name="Sun H."/>
            <person name="Tritt A."/>
            <person name="Yoshinaga Y."/>
            <person name="Zwiers L.-H."/>
            <person name="Turgeon B."/>
            <person name="Goodwin S."/>
            <person name="Spatafora J."/>
            <person name="Crous P."/>
            <person name="Grigoriev I."/>
        </authorList>
    </citation>
    <scope>NUCLEOTIDE SEQUENCE</scope>
    <source>
        <strain evidence="2">CBS 207.26</strain>
    </source>
</reference>
<proteinExistence type="predicted"/>
<evidence type="ECO:0000313" key="3">
    <source>
        <dbReference type="Proteomes" id="UP000800200"/>
    </source>
</evidence>
<name>A0A6A6DIU5_9PEZI</name>
<dbReference type="EMBL" id="ML994667">
    <property type="protein sequence ID" value="KAF2179411.1"/>
    <property type="molecule type" value="Genomic_DNA"/>
</dbReference>
<sequence length="156" mass="18030">MTIAYTCDLLAREERQMPVTQAMDYGIQNYLLERYDGNLARASADLKDLAIYALSTNPTIGVVERNWSVHGFIQNKSRNQLGNPKVEMLMYLFTNLRIRDQINSEEPQYFDDSEVEEEEEPEVLDDDNNGDLLQVIEGLAIAKEINWMTKLTNYDE</sequence>
<dbReference type="AlphaFoldDB" id="A0A6A6DIU5"/>
<evidence type="ECO:0000256" key="1">
    <source>
        <dbReference type="SAM" id="MobiDB-lite"/>
    </source>
</evidence>
<feature type="region of interest" description="Disordered" evidence="1">
    <location>
        <begin position="107"/>
        <end position="128"/>
    </location>
</feature>
<dbReference type="Proteomes" id="UP000800200">
    <property type="component" value="Unassembled WGS sequence"/>
</dbReference>
<evidence type="ECO:0000313" key="2">
    <source>
        <dbReference type="EMBL" id="KAF2179411.1"/>
    </source>
</evidence>
<feature type="compositionally biased region" description="Acidic residues" evidence="1">
    <location>
        <begin position="108"/>
        <end position="128"/>
    </location>
</feature>
<keyword evidence="3" id="KW-1185">Reference proteome</keyword>
<dbReference type="OrthoDB" id="125165at2759"/>
<protein>
    <recommendedName>
        <fullName evidence="4">HAT C-terminal dimerisation domain-containing protein</fullName>
    </recommendedName>
</protein>